<dbReference type="FunFam" id="1.20.1270.50:FF:000004">
    <property type="entry name" value="alpha-mannosidase 2C1 isoform X1"/>
    <property type="match status" value="1"/>
</dbReference>
<comment type="similarity">
    <text evidence="1">Belongs to the glycosyl hydrolase 38 family.</text>
</comment>
<dbReference type="SUPFAM" id="SSF74650">
    <property type="entry name" value="Galactose mutarotase-like"/>
    <property type="match status" value="1"/>
</dbReference>
<evidence type="ECO:0000256" key="1">
    <source>
        <dbReference type="ARBA" id="ARBA00009792"/>
    </source>
</evidence>
<dbReference type="InterPro" id="IPR015341">
    <property type="entry name" value="Glyco_hydro_38_cen"/>
</dbReference>
<organism evidence="6 7">
    <name type="scientific">Nesterenkonia xinjiangensis</name>
    <dbReference type="NCBI Taxonomy" id="225327"/>
    <lineage>
        <taxon>Bacteria</taxon>
        <taxon>Bacillati</taxon>
        <taxon>Actinomycetota</taxon>
        <taxon>Actinomycetes</taxon>
        <taxon>Micrococcales</taxon>
        <taxon>Micrococcaceae</taxon>
        <taxon>Nesterenkonia</taxon>
    </lineage>
</organism>
<dbReference type="Proteomes" id="UP000535437">
    <property type="component" value="Unassembled WGS sequence"/>
</dbReference>
<dbReference type="GO" id="GO:0009313">
    <property type="term" value="P:oligosaccharide catabolic process"/>
    <property type="evidence" value="ECO:0007669"/>
    <property type="project" value="TreeGrafter"/>
</dbReference>
<keyword evidence="7" id="KW-1185">Reference proteome</keyword>
<dbReference type="GO" id="GO:0006013">
    <property type="term" value="P:mannose metabolic process"/>
    <property type="evidence" value="ECO:0007669"/>
    <property type="project" value="InterPro"/>
</dbReference>
<protein>
    <submittedName>
        <fullName evidence="6">Alpha-mannosidase</fullName>
        <ecNumber evidence="6">3.2.1.24</ecNumber>
    </submittedName>
</protein>
<dbReference type="Pfam" id="PF01074">
    <property type="entry name" value="Glyco_hydro_38N"/>
    <property type="match status" value="1"/>
</dbReference>
<dbReference type="Pfam" id="PF22907">
    <property type="entry name" value="Ams1-like_1st"/>
    <property type="match status" value="1"/>
</dbReference>
<accession>A0A7Z0GLB3</accession>
<dbReference type="InterPro" id="IPR041147">
    <property type="entry name" value="GH38_C"/>
</dbReference>
<dbReference type="EMBL" id="JACCFY010000001">
    <property type="protein sequence ID" value="NYJ78072.1"/>
    <property type="molecule type" value="Genomic_DNA"/>
</dbReference>
<sequence>MHDDATLTVGRASRALKERILPAVHAASIPFDVAAHELPGEPIPPTNGLQLEFEAYEVGTPWGPPWGTTWFRLRGTVPQHWAGRQIELVVDLGFDVSRTGFQCEALIYRPDGTPLKAVNPQNQHAVLLEEAAGGEEIELFLEAAANPEIHGSRGFIPTYEGDVLTAHREPLYVTRRMDLALFEEDTHELALDIEVLLDLAQQLPDGRRRHRILQALDDALDVLDLQDIPGTAAAARAELTEVLASPSEASAHTISAVGHAHIDSAWLWPVRETIRKVARTTTSMAELIDRTEDFVYGMSSAQQYAWIKEHRPEVWERIREAVAAGRFLPLGGMWVESDVVMPTGEAIVRQFSQGQRFFEREFGVRCRGVWLPDSFGYSPALPQLMVRAGFDWFFTQKISWNQVNVFPHHTFEWEGIDGSRILSHFPPMDTYNSELSGEELAKATAKFRESRRASGSIAPVGYGDGGGGTTREMVGRAQRLADLEGSPTVRWEHPDEFYDRAREEVPEPPVWVGELYLEIHRATLTSQHKTKQGNRRSEHLLMEAELWASTAAVGAGAEYPYDELDELWQMTLLHQFHDILPGTSIAWVHREAQETYEHIRARTERIIHDALTALVGTGDVPVEANPTPFSADGLPAHGASPVPEAGSDAVLLTETKDGGFELRNALVSVTITPEGHVSSAVDLASGRECVAPGQEAGVLQLHQDFPNKWDAWDVDRFYRNRVTELREASSLSAEVTDTGGAVVTVDRSFSASTLQQRLILEPDSRVLRFEQSTDWQETEKFLKASFPLDVRAEHTAAETQFGFHRRVTHSNTSWEAAKFETSMHRFVLAEEPGFGVALVNDSIYGYDVTRDVVDADVTTTVRLSLLRAPRFPDPETDQGVQTHVYGMVIGAGVAEATRAGIEMNMPRRRLNGSQGFAPLVRCEGEGLVISAVKLADDRSGDLVVRVYESLGRRAEGTITVNAPVAGVREVSLIEDNLTDVGTSAPVRLRPFEVRTLRFSLG</sequence>
<keyword evidence="3 6" id="KW-0378">Hydrolase</keyword>
<dbReference type="AlphaFoldDB" id="A0A7Z0GLB3"/>
<dbReference type="PANTHER" id="PTHR46017:SF1">
    <property type="entry name" value="ALPHA-MANNOSIDASE 2C1"/>
    <property type="match status" value="1"/>
</dbReference>
<dbReference type="InterPro" id="IPR054723">
    <property type="entry name" value="Ams1-like_N"/>
</dbReference>
<evidence type="ECO:0000256" key="2">
    <source>
        <dbReference type="ARBA" id="ARBA00022723"/>
    </source>
</evidence>
<dbReference type="Gene3D" id="2.70.98.30">
    <property type="entry name" value="Golgi alpha-mannosidase II, domain 4"/>
    <property type="match status" value="1"/>
</dbReference>
<dbReference type="Pfam" id="PF17677">
    <property type="entry name" value="Glyco_hydro38C2"/>
    <property type="match status" value="1"/>
</dbReference>
<evidence type="ECO:0000256" key="4">
    <source>
        <dbReference type="ARBA" id="ARBA00023295"/>
    </source>
</evidence>
<dbReference type="GO" id="GO:0046872">
    <property type="term" value="F:metal ion binding"/>
    <property type="evidence" value="ECO:0007669"/>
    <property type="project" value="UniProtKB-KW"/>
</dbReference>
<dbReference type="SMART" id="SM00872">
    <property type="entry name" value="Alpha-mann_mid"/>
    <property type="match status" value="1"/>
</dbReference>
<dbReference type="PANTHER" id="PTHR46017">
    <property type="entry name" value="ALPHA-MANNOSIDASE 2C1"/>
    <property type="match status" value="1"/>
</dbReference>
<dbReference type="SUPFAM" id="SSF88713">
    <property type="entry name" value="Glycoside hydrolase/deacetylase"/>
    <property type="match status" value="1"/>
</dbReference>
<reference evidence="6 7" key="1">
    <citation type="submission" date="2020-07" db="EMBL/GenBank/DDBJ databases">
        <title>Sequencing the genomes of 1000 actinobacteria strains.</title>
        <authorList>
            <person name="Klenk H.-P."/>
        </authorList>
    </citation>
    <scope>NUCLEOTIDE SEQUENCE [LARGE SCALE GENOMIC DNA]</scope>
    <source>
        <strain evidence="6 7">DSM 15475</strain>
    </source>
</reference>
<feature type="domain" description="Glycoside hydrolase family 38 central" evidence="5">
    <location>
        <begin position="518"/>
        <end position="596"/>
    </location>
</feature>
<name>A0A7Z0GLB3_9MICC</name>
<keyword evidence="2" id="KW-0479">Metal-binding</keyword>
<dbReference type="SUPFAM" id="SSF88688">
    <property type="entry name" value="Families 57/38 glycoside transferase middle domain"/>
    <property type="match status" value="1"/>
</dbReference>
<dbReference type="Pfam" id="PF07748">
    <property type="entry name" value="Glyco_hydro_38C"/>
    <property type="match status" value="1"/>
</dbReference>
<dbReference type="Gene3D" id="1.20.1270.50">
    <property type="entry name" value="Glycoside hydrolase family 38, central domain"/>
    <property type="match status" value="1"/>
</dbReference>
<evidence type="ECO:0000313" key="7">
    <source>
        <dbReference type="Proteomes" id="UP000535437"/>
    </source>
</evidence>
<proteinExistence type="inferred from homology"/>
<dbReference type="Gene3D" id="2.60.40.2220">
    <property type="match status" value="1"/>
</dbReference>
<dbReference type="InterPro" id="IPR011013">
    <property type="entry name" value="Gal_mutarotase_sf_dom"/>
</dbReference>
<dbReference type="Pfam" id="PF09261">
    <property type="entry name" value="Alpha-mann_mid"/>
    <property type="match status" value="1"/>
</dbReference>
<evidence type="ECO:0000256" key="3">
    <source>
        <dbReference type="ARBA" id="ARBA00022801"/>
    </source>
</evidence>
<dbReference type="InterPro" id="IPR011682">
    <property type="entry name" value="Glyco_hydro_38_C"/>
</dbReference>
<dbReference type="InterPro" id="IPR037094">
    <property type="entry name" value="Glyco_hydro_38_cen_sf"/>
</dbReference>
<dbReference type="GO" id="GO:0004559">
    <property type="term" value="F:alpha-mannosidase activity"/>
    <property type="evidence" value="ECO:0007669"/>
    <property type="project" value="UniProtKB-EC"/>
</dbReference>
<dbReference type="Gene3D" id="3.20.110.10">
    <property type="entry name" value="Glycoside hydrolase 38, N terminal domain"/>
    <property type="match status" value="1"/>
</dbReference>
<dbReference type="EC" id="3.2.1.24" evidence="6"/>
<gene>
    <name evidence="6" type="ORF">HNR09_001483</name>
</gene>
<dbReference type="InterPro" id="IPR027291">
    <property type="entry name" value="Glyco_hydro_38_N_sf"/>
</dbReference>
<dbReference type="GO" id="GO:0030246">
    <property type="term" value="F:carbohydrate binding"/>
    <property type="evidence" value="ECO:0007669"/>
    <property type="project" value="InterPro"/>
</dbReference>
<keyword evidence="4 6" id="KW-0326">Glycosidase</keyword>
<dbReference type="CDD" id="cd10789">
    <property type="entry name" value="GH38N_AMII_ER_cytosolic"/>
    <property type="match status" value="1"/>
</dbReference>
<dbReference type="InterPro" id="IPR011330">
    <property type="entry name" value="Glyco_hydro/deAcase_b/a-brl"/>
</dbReference>
<dbReference type="InterPro" id="IPR000602">
    <property type="entry name" value="Glyco_hydro_38_N"/>
</dbReference>
<comment type="caution">
    <text evidence="6">The sequence shown here is derived from an EMBL/GenBank/DDBJ whole genome shotgun (WGS) entry which is preliminary data.</text>
</comment>
<dbReference type="FunFam" id="3.20.110.10:FF:000002">
    <property type="entry name" value="alpha-mannosidase 2C1 isoform X1"/>
    <property type="match status" value="1"/>
</dbReference>
<dbReference type="InterPro" id="IPR028995">
    <property type="entry name" value="Glyco_hydro_57/38_cen_sf"/>
</dbReference>
<dbReference type="RefSeq" id="WP_179541464.1">
    <property type="nucleotide sequence ID" value="NZ_BAAALL010000002.1"/>
</dbReference>
<evidence type="ECO:0000313" key="6">
    <source>
        <dbReference type="EMBL" id="NYJ78072.1"/>
    </source>
</evidence>
<evidence type="ECO:0000259" key="5">
    <source>
        <dbReference type="SMART" id="SM00872"/>
    </source>
</evidence>